<sequence>NGCAYELGDEDCGALLVSLTLKWGVDVEATTPLLFSSKIGMY</sequence>
<gene>
    <name evidence="1" type="ORF">Tci_842076</name>
</gene>
<name>A0A699QNX5_TANCI</name>
<evidence type="ECO:0000313" key="1">
    <source>
        <dbReference type="EMBL" id="GFC70106.1"/>
    </source>
</evidence>
<dbReference type="AlphaFoldDB" id="A0A699QNX5"/>
<comment type="caution">
    <text evidence="1">The sequence shown here is derived from an EMBL/GenBank/DDBJ whole genome shotgun (WGS) entry which is preliminary data.</text>
</comment>
<accession>A0A699QNX5</accession>
<proteinExistence type="predicted"/>
<dbReference type="EMBL" id="BKCJ011027455">
    <property type="protein sequence ID" value="GFC70106.1"/>
    <property type="molecule type" value="Genomic_DNA"/>
</dbReference>
<protein>
    <submittedName>
        <fullName evidence="1">Uncharacterized protein</fullName>
    </submittedName>
</protein>
<organism evidence="1">
    <name type="scientific">Tanacetum cinerariifolium</name>
    <name type="common">Dalmatian daisy</name>
    <name type="synonym">Chrysanthemum cinerariifolium</name>
    <dbReference type="NCBI Taxonomy" id="118510"/>
    <lineage>
        <taxon>Eukaryota</taxon>
        <taxon>Viridiplantae</taxon>
        <taxon>Streptophyta</taxon>
        <taxon>Embryophyta</taxon>
        <taxon>Tracheophyta</taxon>
        <taxon>Spermatophyta</taxon>
        <taxon>Magnoliopsida</taxon>
        <taxon>eudicotyledons</taxon>
        <taxon>Gunneridae</taxon>
        <taxon>Pentapetalae</taxon>
        <taxon>asterids</taxon>
        <taxon>campanulids</taxon>
        <taxon>Asterales</taxon>
        <taxon>Asteraceae</taxon>
        <taxon>Asteroideae</taxon>
        <taxon>Anthemideae</taxon>
        <taxon>Anthemidinae</taxon>
        <taxon>Tanacetum</taxon>
    </lineage>
</organism>
<feature type="non-terminal residue" evidence="1">
    <location>
        <position position="1"/>
    </location>
</feature>
<reference evidence="1" key="1">
    <citation type="journal article" date="2019" name="Sci. Rep.">
        <title>Draft genome of Tanacetum cinerariifolium, the natural source of mosquito coil.</title>
        <authorList>
            <person name="Yamashiro T."/>
            <person name="Shiraishi A."/>
            <person name="Satake H."/>
            <person name="Nakayama K."/>
        </authorList>
    </citation>
    <scope>NUCLEOTIDE SEQUENCE</scope>
</reference>